<keyword evidence="4 5" id="KW-0472">Membrane</keyword>
<feature type="transmembrane region" description="Helical" evidence="5">
    <location>
        <begin position="212"/>
        <end position="231"/>
    </location>
</feature>
<evidence type="ECO:0000259" key="6">
    <source>
        <dbReference type="PROSITE" id="PS50850"/>
    </source>
</evidence>
<feature type="transmembrane region" description="Helical" evidence="5">
    <location>
        <begin position="111"/>
        <end position="132"/>
    </location>
</feature>
<dbReference type="OrthoDB" id="9778875at2"/>
<feature type="transmembrane region" description="Helical" evidence="5">
    <location>
        <begin position="87"/>
        <end position="105"/>
    </location>
</feature>
<gene>
    <name evidence="7" type="ORF">CLV54_2102</name>
</gene>
<sequence>MTTRTTGAATPGIFSRRYLWTTIGANALIFLGAFEAMAVTTIMPAISRDLEGESLYSVAFSGMLAASVIGMVVSGRWADRVGPIRPLITAVVVFVVGLLLAGIALDMYTFIGGRILQGLGSGAINVALYVMVARIYPAAMHPKIFGAFAAAWVLPSLVGPPVAGVVAEGVGWHWVFYGVAALLVVSALAMIPALRQLHAMGQEAGGVLSSRWTLLWAVVVSAAIVAISLGGETGGPFAWVLAAGAFVIVVVALRTLVPRGTLTARRGLPATVLLRGLVAAAFFSTEVYLPYLLQDRYDLPPWLAGLILTIGALAWAGASAVQGRLSESIPHAAVMRVGTLLLMAGLIVQLVNAWLLLPVPVAAAGWLVAAAGMGLVFPRISTLVLGYSTERDQGFNSAAVSITDAAGGATAIAFAGLLFTAFGAAGGGFGVALALSAGIAVAAVPVAFRVQELRPAA</sequence>
<feature type="transmembrane region" description="Helical" evidence="5">
    <location>
        <begin position="144"/>
        <end position="166"/>
    </location>
</feature>
<evidence type="ECO:0000256" key="2">
    <source>
        <dbReference type="ARBA" id="ARBA00022692"/>
    </source>
</evidence>
<feature type="transmembrane region" description="Helical" evidence="5">
    <location>
        <begin position="172"/>
        <end position="191"/>
    </location>
</feature>
<reference evidence="7 8" key="1">
    <citation type="submission" date="2017-11" db="EMBL/GenBank/DDBJ databases">
        <title>Genomic Encyclopedia of Archaeal and Bacterial Type Strains, Phase II (KMG-II): From Individual Species to Whole Genera.</title>
        <authorList>
            <person name="Goeker M."/>
        </authorList>
    </citation>
    <scope>NUCLEOTIDE SEQUENCE [LARGE SCALE GENOMIC DNA]</scope>
    <source>
        <strain evidence="7 8">DSM 25625</strain>
    </source>
</reference>
<comment type="caution">
    <text evidence="7">The sequence shown here is derived from an EMBL/GenBank/DDBJ whole genome shotgun (WGS) entry which is preliminary data.</text>
</comment>
<dbReference type="Gene3D" id="1.20.1250.20">
    <property type="entry name" value="MFS general substrate transporter like domains"/>
    <property type="match status" value="1"/>
</dbReference>
<feature type="domain" description="Major facilitator superfamily (MFS) profile" evidence="6">
    <location>
        <begin position="21"/>
        <end position="454"/>
    </location>
</feature>
<comment type="subcellular location">
    <subcellularLocation>
        <location evidence="1">Cell membrane</location>
        <topology evidence="1">Multi-pass membrane protein</topology>
    </subcellularLocation>
</comment>
<feature type="transmembrane region" description="Helical" evidence="5">
    <location>
        <begin position="428"/>
        <end position="448"/>
    </location>
</feature>
<evidence type="ECO:0000256" key="5">
    <source>
        <dbReference type="SAM" id="Phobius"/>
    </source>
</evidence>
<evidence type="ECO:0000313" key="8">
    <source>
        <dbReference type="Proteomes" id="UP000230161"/>
    </source>
</evidence>
<dbReference type="Gene3D" id="1.20.1720.10">
    <property type="entry name" value="Multidrug resistance protein D"/>
    <property type="match status" value="1"/>
</dbReference>
<feature type="transmembrane region" description="Helical" evidence="5">
    <location>
        <begin position="301"/>
        <end position="321"/>
    </location>
</feature>
<feature type="transmembrane region" description="Helical" evidence="5">
    <location>
        <begin position="333"/>
        <end position="357"/>
    </location>
</feature>
<dbReference type="GO" id="GO:0022857">
    <property type="term" value="F:transmembrane transporter activity"/>
    <property type="evidence" value="ECO:0007669"/>
    <property type="project" value="InterPro"/>
</dbReference>
<evidence type="ECO:0000256" key="4">
    <source>
        <dbReference type="ARBA" id="ARBA00023136"/>
    </source>
</evidence>
<dbReference type="Pfam" id="PF07690">
    <property type="entry name" value="MFS_1"/>
    <property type="match status" value="1"/>
</dbReference>
<feature type="transmembrane region" description="Helical" evidence="5">
    <location>
        <begin position="399"/>
        <end position="422"/>
    </location>
</feature>
<evidence type="ECO:0000256" key="3">
    <source>
        <dbReference type="ARBA" id="ARBA00022989"/>
    </source>
</evidence>
<name>A0A2M9BWG8_9MICO</name>
<dbReference type="InterPro" id="IPR020846">
    <property type="entry name" value="MFS_dom"/>
</dbReference>
<dbReference type="PROSITE" id="PS50850">
    <property type="entry name" value="MFS"/>
    <property type="match status" value="1"/>
</dbReference>
<dbReference type="EMBL" id="PGFB01000003">
    <property type="protein sequence ID" value="PJJ62303.1"/>
    <property type="molecule type" value="Genomic_DNA"/>
</dbReference>
<feature type="transmembrane region" description="Helical" evidence="5">
    <location>
        <begin position="237"/>
        <end position="256"/>
    </location>
</feature>
<dbReference type="AlphaFoldDB" id="A0A2M9BWG8"/>
<organism evidence="7 8">
    <name type="scientific">Compostimonas suwonensis</name>
    <dbReference type="NCBI Taxonomy" id="1048394"/>
    <lineage>
        <taxon>Bacteria</taxon>
        <taxon>Bacillati</taxon>
        <taxon>Actinomycetota</taxon>
        <taxon>Actinomycetes</taxon>
        <taxon>Micrococcales</taxon>
        <taxon>Microbacteriaceae</taxon>
        <taxon>Compostimonas</taxon>
    </lineage>
</organism>
<dbReference type="PRINTS" id="PR01036">
    <property type="entry name" value="TCRTETB"/>
</dbReference>
<keyword evidence="3 5" id="KW-1133">Transmembrane helix</keyword>
<feature type="transmembrane region" description="Helical" evidence="5">
    <location>
        <begin position="268"/>
        <end position="289"/>
    </location>
</feature>
<dbReference type="InterPro" id="IPR036259">
    <property type="entry name" value="MFS_trans_sf"/>
</dbReference>
<dbReference type="SUPFAM" id="SSF103473">
    <property type="entry name" value="MFS general substrate transporter"/>
    <property type="match status" value="1"/>
</dbReference>
<feature type="transmembrane region" description="Helical" evidence="5">
    <location>
        <begin position="55"/>
        <end position="75"/>
    </location>
</feature>
<dbReference type="GO" id="GO:0005886">
    <property type="term" value="C:plasma membrane"/>
    <property type="evidence" value="ECO:0007669"/>
    <property type="project" value="UniProtKB-SubCell"/>
</dbReference>
<feature type="transmembrane region" description="Helical" evidence="5">
    <location>
        <begin position="18"/>
        <end position="43"/>
    </location>
</feature>
<accession>A0A2M9BWG8</accession>
<dbReference type="PANTHER" id="PTHR23501:SF154">
    <property type="entry name" value="MULTIDRUG-EFFLUX TRANSPORTER RV1634-RELATED"/>
    <property type="match status" value="1"/>
</dbReference>
<feature type="transmembrane region" description="Helical" evidence="5">
    <location>
        <begin position="363"/>
        <end position="387"/>
    </location>
</feature>
<evidence type="ECO:0000313" key="7">
    <source>
        <dbReference type="EMBL" id="PJJ62303.1"/>
    </source>
</evidence>
<dbReference type="InterPro" id="IPR011701">
    <property type="entry name" value="MFS"/>
</dbReference>
<evidence type="ECO:0000256" key="1">
    <source>
        <dbReference type="ARBA" id="ARBA00004651"/>
    </source>
</evidence>
<dbReference type="Proteomes" id="UP000230161">
    <property type="component" value="Unassembled WGS sequence"/>
</dbReference>
<protein>
    <submittedName>
        <fullName evidence="7">MFS transporter</fullName>
    </submittedName>
</protein>
<dbReference type="PANTHER" id="PTHR23501">
    <property type="entry name" value="MAJOR FACILITATOR SUPERFAMILY"/>
    <property type="match status" value="1"/>
</dbReference>
<proteinExistence type="predicted"/>
<keyword evidence="2 5" id="KW-0812">Transmembrane</keyword>
<keyword evidence="8" id="KW-1185">Reference proteome</keyword>
<dbReference type="RefSeq" id="WP_100344879.1">
    <property type="nucleotide sequence ID" value="NZ_PGFB01000003.1"/>
</dbReference>